<keyword evidence="2" id="KW-0560">Oxidoreductase</keyword>
<evidence type="ECO:0000256" key="1">
    <source>
        <dbReference type="ARBA" id="ARBA00006484"/>
    </source>
</evidence>
<accession>A0A381VHI6</accession>
<protein>
    <submittedName>
        <fullName evidence="3">Uncharacterized protein</fullName>
    </submittedName>
</protein>
<dbReference type="PANTHER" id="PTHR24321:SF8">
    <property type="entry name" value="ESTRADIOL 17-BETA-DEHYDROGENASE 8-RELATED"/>
    <property type="match status" value="1"/>
</dbReference>
<dbReference type="InterPro" id="IPR020904">
    <property type="entry name" value="Sc_DH/Rdtase_CS"/>
</dbReference>
<evidence type="ECO:0000256" key="2">
    <source>
        <dbReference type="ARBA" id="ARBA00023002"/>
    </source>
</evidence>
<dbReference type="EMBL" id="UINC01008731">
    <property type="protein sequence ID" value="SVA39258.1"/>
    <property type="molecule type" value="Genomic_DNA"/>
</dbReference>
<reference evidence="3" key="1">
    <citation type="submission" date="2018-05" db="EMBL/GenBank/DDBJ databases">
        <authorList>
            <person name="Lanie J.A."/>
            <person name="Ng W.-L."/>
            <person name="Kazmierczak K.M."/>
            <person name="Andrzejewski T.M."/>
            <person name="Davidsen T.M."/>
            <person name="Wayne K.J."/>
            <person name="Tettelin H."/>
            <person name="Glass J.I."/>
            <person name="Rusch D."/>
            <person name="Podicherti R."/>
            <person name="Tsui H.-C.T."/>
            <person name="Winkler M.E."/>
        </authorList>
    </citation>
    <scope>NUCLEOTIDE SEQUENCE</scope>
</reference>
<name>A0A381VHI6_9ZZZZ</name>
<dbReference type="PRINTS" id="PR00081">
    <property type="entry name" value="GDHRDH"/>
</dbReference>
<gene>
    <name evidence="3" type="ORF">METZ01_LOCUS92112</name>
</gene>
<organism evidence="3">
    <name type="scientific">marine metagenome</name>
    <dbReference type="NCBI Taxonomy" id="408172"/>
    <lineage>
        <taxon>unclassified sequences</taxon>
        <taxon>metagenomes</taxon>
        <taxon>ecological metagenomes</taxon>
    </lineage>
</organism>
<sequence length="250" mass="26109">MFDNKIALITGATSGIGEKTAEIFASKGVSVVAVGRNTVKGNELIERLPGLQHLYISSDLRNKQEAQSLISKVITNTGNIDILVNSAGVALHGTVPETTNEAWENTMSVNLNAVFYLCRAVIPRMIQNGGGIIVNVASTWGLIGAENSAAYCASKGALIQLTRSMAIDHAKNNVRINAVCPGAVDTPMLAAEATAFGLDIADGKRLWASDAANNSLASTEDIARAILFLASNDAKHIHGVSLPVDGGSIA</sequence>
<dbReference type="PRINTS" id="PR00080">
    <property type="entry name" value="SDRFAMILY"/>
</dbReference>
<dbReference type="CDD" id="cd05233">
    <property type="entry name" value="SDR_c"/>
    <property type="match status" value="1"/>
</dbReference>
<dbReference type="Pfam" id="PF00106">
    <property type="entry name" value="adh_short"/>
    <property type="match status" value="1"/>
</dbReference>
<dbReference type="PANTHER" id="PTHR24321">
    <property type="entry name" value="DEHYDROGENASES, SHORT CHAIN"/>
    <property type="match status" value="1"/>
</dbReference>
<comment type="similarity">
    <text evidence="1">Belongs to the short-chain dehydrogenases/reductases (SDR) family.</text>
</comment>
<dbReference type="Gene3D" id="3.40.50.720">
    <property type="entry name" value="NAD(P)-binding Rossmann-like Domain"/>
    <property type="match status" value="1"/>
</dbReference>
<dbReference type="AlphaFoldDB" id="A0A381VHI6"/>
<dbReference type="PROSITE" id="PS00061">
    <property type="entry name" value="ADH_SHORT"/>
    <property type="match status" value="1"/>
</dbReference>
<proteinExistence type="inferred from homology"/>
<dbReference type="FunFam" id="3.40.50.720:FF:000084">
    <property type="entry name" value="Short-chain dehydrogenase reductase"/>
    <property type="match status" value="1"/>
</dbReference>
<dbReference type="InterPro" id="IPR036291">
    <property type="entry name" value="NAD(P)-bd_dom_sf"/>
</dbReference>
<dbReference type="GO" id="GO:0016491">
    <property type="term" value="F:oxidoreductase activity"/>
    <property type="evidence" value="ECO:0007669"/>
    <property type="project" value="UniProtKB-KW"/>
</dbReference>
<evidence type="ECO:0000313" key="3">
    <source>
        <dbReference type="EMBL" id="SVA39258.1"/>
    </source>
</evidence>
<dbReference type="SUPFAM" id="SSF51735">
    <property type="entry name" value="NAD(P)-binding Rossmann-fold domains"/>
    <property type="match status" value="1"/>
</dbReference>
<dbReference type="InterPro" id="IPR002347">
    <property type="entry name" value="SDR_fam"/>
</dbReference>